<dbReference type="InterPro" id="IPR029046">
    <property type="entry name" value="LolA/LolB/LppX"/>
</dbReference>
<keyword evidence="2" id="KW-1133">Transmembrane helix</keyword>
<keyword evidence="5" id="KW-1185">Reference proteome</keyword>
<evidence type="ECO:0000313" key="5">
    <source>
        <dbReference type="Proteomes" id="UP000193925"/>
    </source>
</evidence>
<accession>A0A060UPG2</accession>
<feature type="transmembrane region" description="Helical" evidence="2">
    <location>
        <begin position="40"/>
        <end position="59"/>
    </location>
</feature>
<evidence type="ECO:0000256" key="1">
    <source>
        <dbReference type="ARBA" id="ARBA00022729"/>
    </source>
</evidence>
<protein>
    <submittedName>
        <fullName evidence="3 4">Transmembrane protein</fullName>
    </submittedName>
</protein>
<dbReference type="RefSeq" id="WP_035190794.1">
    <property type="nucleotide sequence ID" value="NZ_CCCS020000002.1"/>
</dbReference>
<reference evidence="4 5" key="3">
    <citation type="submission" date="2017-03" db="EMBL/GenBank/DDBJ databases">
        <authorList>
            <person name="Regsiter A."/>
            <person name="William W."/>
        </authorList>
    </citation>
    <scope>NUCLEOTIDE SEQUENCE [LARGE SCALE GENOMIC DNA]</scope>
    <source>
        <strain evidence="4">PRJEB5721</strain>
    </source>
</reference>
<dbReference type="EMBL" id="LT841305">
    <property type="protein sequence ID" value="SMH66907.1"/>
    <property type="molecule type" value="Genomic_DNA"/>
</dbReference>
<dbReference type="Gene3D" id="2.50.20.10">
    <property type="entry name" value="Lipoprotein localisation LolA/LolB/LppX"/>
    <property type="match status" value="1"/>
</dbReference>
<keyword evidence="2" id="KW-0472">Membrane</keyword>
<proteinExistence type="predicted"/>
<keyword evidence="2 3" id="KW-0812">Transmembrane</keyword>
<dbReference type="EMBL" id="CCCS020000002">
    <property type="protein sequence ID" value="CDQ08703.1"/>
    <property type="molecule type" value="Genomic_DNA"/>
</dbReference>
<gene>
    <name evidence="3" type="ORF">AFERRI_100138</name>
    <name evidence="4" type="ORF">AFERRI_50108</name>
</gene>
<dbReference type="Pfam" id="PF19574">
    <property type="entry name" value="LolA_3"/>
    <property type="match status" value="1"/>
</dbReference>
<evidence type="ECO:0000256" key="2">
    <source>
        <dbReference type="SAM" id="Phobius"/>
    </source>
</evidence>
<feature type="transmembrane region" description="Helical" evidence="2">
    <location>
        <begin position="12"/>
        <end position="28"/>
    </location>
</feature>
<dbReference type="InterPro" id="IPR004564">
    <property type="entry name" value="OM_lipoprot_carrier_LolA-like"/>
</dbReference>
<evidence type="ECO:0000313" key="4">
    <source>
        <dbReference type="EMBL" id="SMH66907.1"/>
    </source>
</evidence>
<organism evidence="3">
    <name type="scientific">Acidithiobacillus ferrivorans</name>
    <dbReference type="NCBI Taxonomy" id="160808"/>
    <lineage>
        <taxon>Bacteria</taxon>
        <taxon>Pseudomonadati</taxon>
        <taxon>Pseudomonadota</taxon>
        <taxon>Acidithiobacillia</taxon>
        <taxon>Acidithiobacillales</taxon>
        <taxon>Acidithiobacillaceae</taxon>
        <taxon>Acidithiobacillus</taxon>
    </lineage>
</organism>
<reference evidence="3" key="1">
    <citation type="submission" date="2014-03" db="EMBL/GenBank/DDBJ databases">
        <authorList>
            <person name="Genoscope - CEA"/>
        </authorList>
    </citation>
    <scope>NUCLEOTIDE SEQUENCE [LARGE SCALE GENOMIC DNA]</scope>
    <source>
        <strain evidence="3">CF27</strain>
    </source>
</reference>
<reference evidence="3" key="2">
    <citation type="submission" date="2014-07" db="EMBL/GenBank/DDBJ databases">
        <title>Initial genome analysis of the psychrotolerant acidophile Acidithiobacillus ferrivorans CF27: insights into iron and sulfur oxidation pathways and into biofilm formation.</title>
        <authorList>
            <person name="Talla E."/>
            <person name="Hedrich S."/>
            <person name="Mangenot S."/>
            <person name="Ji B."/>
            <person name="Johnson D.B."/>
            <person name="Barbe V."/>
            <person name="Bonnefoy V."/>
        </authorList>
    </citation>
    <scope>NUCLEOTIDE SEQUENCE [LARGE SCALE GENOMIC DNA]</scope>
    <source>
        <strain evidence="3">CF27</strain>
    </source>
</reference>
<evidence type="ECO:0000313" key="3">
    <source>
        <dbReference type="EMBL" id="CDQ08703.1"/>
    </source>
</evidence>
<sequence length="226" mass="25298">MSTERAQPESLAAITVPGINILFFRSLLLRRIFYLPRRYVIGAVLAFFLGGSMIIQAASAADWNITQLMHALAQVKSSQASFVETKYIGFLDKPIQSSGNMRFVAPDTLEMHTVKPRDQVMLVQGNVLTMDKYTIKLDDHPELLAFVDSIRGVLTGNAELLETHFMLSLKGKKNSWTLILVPKQNVFAKQIKHITVSGIGHMVRSIEIVKANHDWSFISIRNSSTP</sequence>
<dbReference type="AlphaFoldDB" id="A0A060UPG2"/>
<dbReference type="Proteomes" id="UP000193925">
    <property type="component" value="Chromosome AFERRI"/>
</dbReference>
<keyword evidence="1" id="KW-0732">Signal</keyword>
<name>A0A060UPG2_9PROT</name>
<dbReference type="CDD" id="cd16325">
    <property type="entry name" value="LolA"/>
    <property type="match status" value="1"/>
</dbReference>
<dbReference type="SUPFAM" id="SSF89392">
    <property type="entry name" value="Prokaryotic lipoproteins and lipoprotein localization factors"/>
    <property type="match status" value="1"/>
</dbReference>